<feature type="compositionally biased region" description="Polar residues" evidence="1">
    <location>
        <begin position="124"/>
        <end position="141"/>
    </location>
</feature>
<keyword evidence="3" id="KW-1185">Reference proteome</keyword>
<proteinExistence type="predicted"/>
<dbReference type="Proteomes" id="UP001523565">
    <property type="component" value="Unassembled WGS sequence"/>
</dbReference>
<organism evidence="2 3">
    <name type="scientific">Ohessyouella blattaphilus</name>
    <dbReference type="NCBI Taxonomy" id="2949333"/>
    <lineage>
        <taxon>Bacteria</taxon>
        <taxon>Bacillati</taxon>
        <taxon>Bacillota</taxon>
        <taxon>Clostridia</taxon>
        <taxon>Lachnospirales</taxon>
        <taxon>Lachnospiraceae</taxon>
        <taxon>Ohessyouella</taxon>
    </lineage>
</organism>
<evidence type="ECO:0000313" key="2">
    <source>
        <dbReference type="EMBL" id="MCP1110329.1"/>
    </source>
</evidence>
<dbReference type="EMBL" id="JAMZFV010000011">
    <property type="protein sequence ID" value="MCP1110329.1"/>
    <property type="molecule type" value="Genomic_DNA"/>
</dbReference>
<name>A0ABT1EIN4_9FIRM</name>
<gene>
    <name evidence="2" type="ORF">NK118_08700</name>
</gene>
<sequence>MANKRMFSRGVVDTDNFIDMPLSAQALYFHLGLRADDDGLVGSPKKIQRMIGASREDIEELVSRNFIIALESGVVVITHWRINNNKIKGDRYKETLYPEEKESLIECGGKYALKDTLGDCKSSYSNSEPKCNQDGTNSEPQSRLDKNRLDKSREKEKVDYQQIADLYNDTCVSFPRLTKLSDNRKRAIKARMKSYTLEDFKRLFETAEASSFLKGQNDRNWSATFDWLITDKNMVKVLDGNYHDNIPKKLGRGVANTPAKMFREREYNIDELESQLIE</sequence>
<accession>A0ABT1EIN4</accession>
<feature type="compositionally biased region" description="Basic and acidic residues" evidence="1">
    <location>
        <begin position="142"/>
        <end position="156"/>
    </location>
</feature>
<comment type="caution">
    <text evidence="2">The sequence shown here is derived from an EMBL/GenBank/DDBJ whole genome shotgun (WGS) entry which is preliminary data.</text>
</comment>
<protein>
    <submittedName>
        <fullName evidence="2">Uncharacterized protein</fullName>
    </submittedName>
</protein>
<feature type="region of interest" description="Disordered" evidence="1">
    <location>
        <begin position="124"/>
        <end position="156"/>
    </location>
</feature>
<reference evidence="2 3" key="1">
    <citation type="journal article" date="2022" name="Genome Biol. Evol.">
        <title>Host diet, physiology and behaviors set the stage for Lachnospiraceae cladogenesis.</title>
        <authorList>
            <person name="Vera-Ponce De Leon A."/>
            <person name="Schneider M."/>
            <person name="Jahnes B.C."/>
            <person name="Sadowski V."/>
            <person name="Camuy-Velez L.A."/>
            <person name="Duan J."/>
            <person name="Sabree Z.L."/>
        </authorList>
    </citation>
    <scope>NUCLEOTIDE SEQUENCE [LARGE SCALE GENOMIC DNA]</scope>
    <source>
        <strain evidence="2 3">PAL227</strain>
    </source>
</reference>
<evidence type="ECO:0000313" key="3">
    <source>
        <dbReference type="Proteomes" id="UP001523565"/>
    </source>
</evidence>
<evidence type="ECO:0000256" key="1">
    <source>
        <dbReference type="SAM" id="MobiDB-lite"/>
    </source>
</evidence>
<dbReference type="RefSeq" id="WP_262069209.1">
    <property type="nucleotide sequence ID" value="NZ_JAMXOC010000011.1"/>
</dbReference>